<keyword evidence="2" id="KW-1185">Reference proteome</keyword>
<dbReference type="EMBL" id="JAYFUL010000051">
    <property type="protein sequence ID" value="MEA5260344.1"/>
    <property type="molecule type" value="Genomic_DNA"/>
</dbReference>
<evidence type="ECO:0000313" key="1">
    <source>
        <dbReference type="EMBL" id="MEA5260344.1"/>
    </source>
</evidence>
<reference evidence="1 2" key="1">
    <citation type="submission" date="2023-12" db="EMBL/GenBank/DDBJ databases">
        <title>Novel species of the genus Arcicella isolated from rivers.</title>
        <authorList>
            <person name="Lu H."/>
        </authorList>
    </citation>
    <scope>NUCLEOTIDE SEQUENCE [LARGE SCALE GENOMIC DNA]</scope>
    <source>
        <strain evidence="1 2">LMG 21963</strain>
    </source>
</reference>
<proteinExistence type="predicted"/>
<protein>
    <submittedName>
        <fullName evidence="1">Uncharacterized protein</fullName>
    </submittedName>
</protein>
<sequence>MSQEKEHLDQPDEGLEILKKWIAQSEERRSNMAAEYIPVGENNFIESSIFVGKDHVDKRAIMASIHEFIHNSINYGTPYGSILIILAGLNTKKELREYYEPILKRLHYEAELAHEVYATWSSVIRTLHIYPTVTIDELLNYDRSYIGYFKIGEYITKEIPGYFYLKSSILHACIGFCFSSDKIGQKVDLDLRSFNFSGLESLDFPNERLTRLISDFSPEFFRDTVKEYLIERIDTPEYIIIKKDMSNEYVGDLSDYPGTLEEYCKLSTYIYGLLQQYFNKLGTTSYSFDVRYTTPLNWVEQANFLIGDKYFKTSPFNSFGAIDRDILKQFEKETTILNEKLEKCLIELPSHIHSDLKAQILNGDNETNIWAKDWDLLIMARHSLFLEQQFDYYRQGDLEWLKQQKSPIVFLSTRIYLNEEKINLIIPFSSPKEADWFLTPTVVKVMPRCACVFEHIIAEKVFWEIWYEYLCEECENLIFFNDVSLLSFLEQIQSIEIETIKYCTTEMQVYGTICRPLIFHVVEKYQRPYLMIYPSNPMHTELNISYIKRHFPTFVYETDDNYENFLNKNSLGSLVLCVFRQVFSEHSLTPKFYLIKEQI</sequence>
<comment type="caution">
    <text evidence="1">The sequence shown here is derived from an EMBL/GenBank/DDBJ whole genome shotgun (WGS) entry which is preliminary data.</text>
</comment>
<evidence type="ECO:0000313" key="2">
    <source>
        <dbReference type="Proteomes" id="UP001304671"/>
    </source>
</evidence>
<accession>A0ABU5QUK1</accession>
<gene>
    <name evidence="1" type="ORF">VB264_21270</name>
</gene>
<organism evidence="1 2">
    <name type="scientific">Arcicella aquatica</name>
    <dbReference type="NCBI Taxonomy" id="217141"/>
    <lineage>
        <taxon>Bacteria</taxon>
        <taxon>Pseudomonadati</taxon>
        <taxon>Bacteroidota</taxon>
        <taxon>Cytophagia</taxon>
        <taxon>Cytophagales</taxon>
        <taxon>Flectobacillaceae</taxon>
        <taxon>Arcicella</taxon>
    </lineage>
</organism>
<name>A0ABU5QUK1_9BACT</name>
<dbReference type="Proteomes" id="UP001304671">
    <property type="component" value="Unassembled WGS sequence"/>
</dbReference>
<dbReference type="RefSeq" id="WP_323252774.1">
    <property type="nucleotide sequence ID" value="NZ_JAYFUL010000051.1"/>
</dbReference>